<dbReference type="PROSITE" id="PS51401">
    <property type="entry name" value="CHORD"/>
    <property type="match status" value="1"/>
</dbReference>
<organism evidence="5 6">
    <name type="scientific">Anabas testudineus</name>
    <name type="common">Climbing perch</name>
    <name type="synonym">Anthias testudineus</name>
    <dbReference type="NCBI Taxonomy" id="64144"/>
    <lineage>
        <taxon>Eukaryota</taxon>
        <taxon>Metazoa</taxon>
        <taxon>Chordata</taxon>
        <taxon>Craniata</taxon>
        <taxon>Vertebrata</taxon>
        <taxon>Euteleostomi</taxon>
        <taxon>Actinopterygii</taxon>
        <taxon>Neopterygii</taxon>
        <taxon>Teleostei</taxon>
        <taxon>Neoteleostei</taxon>
        <taxon>Acanthomorphata</taxon>
        <taxon>Anabantaria</taxon>
        <taxon>Anabantiformes</taxon>
        <taxon>Anabantoidei</taxon>
        <taxon>Anabantidae</taxon>
        <taxon>Anabas</taxon>
    </lineage>
</organism>
<evidence type="ECO:0000313" key="6">
    <source>
        <dbReference type="Proteomes" id="UP000265040"/>
    </source>
</evidence>
<dbReference type="Ensembl" id="ENSATET00000009870.2">
    <property type="protein sequence ID" value="ENSATEP00000009699.2"/>
    <property type="gene ID" value="ENSATEG00000006796.2"/>
</dbReference>
<dbReference type="InterPro" id="IPR039790">
    <property type="entry name" value="CHRD1"/>
</dbReference>
<dbReference type="InParanoid" id="A0A3Q1HQN9"/>
<dbReference type="PANTHER" id="PTHR46983:SF4">
    <property type="entry name" value="CYSTEINE AND HISTIDINE-RICH DOMAIN-CONTAINING PROTEIN 1"/>
    <property type="match status" value="1"/>
</dbReference>
<name>A0A3Q1HQN9_ANATE</name>
<dbReference type="STRING" id="64144.ENSATEP00000009699"/>
<keyword evidence="6" id="KW-1185">Reference proteome</keyword>
<dbReference type="GO" id="GO:0046872">
    <property type="term" value="F:metal ion binding"/>
    <property type="evidence" value="ECO:0007669"/>
    <property type="project" value="UniProtKB-KW"/>
</dbReference>
<keyword evidence="3" id="KW-0862">Zinc</keyword>
<dbReference type="Proteomes" id="UP000265040">
    <property type="component" value="Chromosome 13"/>
</dbReference>
<dbReference type="GeneTree" id="ENSGT00940000154174"/>
<reference evidence="5" key="1">
    <citation type="submission" date="2021-04" db="EMBL/GenBank/DDBJ databases">
        <authorList>
            <consortium name="Wellcome Sanger Institute Data Sharing"/>
        </authorList>
    </citation>
    <scope>NUCLEOTIDE SEQUENCE [LARGE SCALE GENOMIC DNA]</scope>
</reference>
<dbReference type="PANTHER" id="PTHR46983">
    <property type="entry name" value="CYSTEINE AND HISTIDINE-RICH DOMAIN-CONTAINING PROTEIN 1"/>
    <property type="match status" value="1"/>
</dbReference>
<dbReference type="InterPro" id="IPR007051">
    <property type="entry name" value="CHORD_dom"/>
</dbReference>
<keyword evidence="1" id="KW-0479">Metal-binding</keyword>
<evidence type="ECO:0000256" key="3">
    <source>
        <dbReference type="ARBA" id="ARBA00022833"/>
    </source>
</evidence>
<feature type="domain" description="CHORD" evidence="4">
    <location>
        <begin position="5"/>
        <end position="88"/>
    </location>
</feature>
<sequence length="131" mass="14839">MSVLCYNRICGQRFDPDNNINACTFHPGVPVFHDALKGWSCCKRRTTDFSDFLSIKVMRRTAEAVRPEVKTTGERKEIVEDLRPRGDHYIIPSIHPSILIRLSGAGSACWRSRSDEANRTTSSAKSRDEIL</sequence>
<dbReference type="Gene3D" id="4.10.1130.20">
    <property type="match status" value="1"/>
</dbReference>
<protein>
    <recommendedName>
        <fullName evidence="4">CHORD domain-containing protein</fullName>
    </recommendedName>
</protein>
<reference evidence="5" key="2">
    <citation type="submission" date="2025-08" db="UniProtKB">
        <authorList>
            <consortium name="Ensembl"/>
        </authorList>
    </citation>
    <scope>IDENTIFICATION</scope>
</reference>
<reference evidence="5" key="3">
    <citation type="submission" date="2025-09" db="UniProtKB">
        <authorList>
            <consortium name="Ensembl"/>
        </authorList>
    </citation>
    <scope>IDENTIFICATION</scope>
</reference>
<keyword evidence="2" id="KW-0677">Repeat</keyword>
<evidence type="ECO:0000259" key="4">
    <source>
        <dbReference type="PROSITE" id="PS51401"/>
    </source>
</evidence>
<proteinExistence type="predicted"/>
<dbReference type="Pfam" id="PF04968">
    <property type="entry name" value="CHORD"/>
    <property type="match status" value="1"/>
</dbReference>
<evidence type="ECO:0000256" key="2">
    <source>
        <dbReference type="ARBA" id="ARBA00022737"/>
    </source>
</evidence>
<accession>A0A3Q1HQN9</accession>
<dbReference type="OrthoDB" id="10261079at2759"/>
<evidence type="ECO:0000256" key="1">
    <source>
        <dbReference type="ARBA" id="ARBA00022723"/>
    </source>
</evidence>
<evidence type="ECO:0000313" key="5">
    <source>
        <dbReference type="Ensembl" id="ENSATEP00000009699.2"/>
    </source>
</evidence>
<dbReference type="AlphaFoldDB" id="A0A3Q1HQN9"/>